<organism evidence="4 5">
    <name type="scientific">Consotaella salsifontis</name>
    <dbReference type="NCBI Taxonomy" id="1365950"/>
    <lineage>
        <taxon>Bacteria</taxon>
        <taxon>Pseudomonadati</taxon>
        <taxon>Pseudomonadota</taxon>
        <taxon>Alphaproteobacteria</taxon>
        <taxon>Hyphomicrobiales</taxon>
        <taxon>Aurantimonadaceae</taxon>
        <taxon>Consotaella</taxon>
    </lineage>
</organism>
<gene>
    <name evidence="4" type="ORF">SAMN05428963_106239</name>
</gene>
<dbReference type="EMBL" id="FUXL01000006">
    <property type="protein sequence ID" value="SKA14190.1"/>
    <property type="molecule type" value="Genomic_DNA"/>
</dbReference>
<dbReference type="InterPro" id="IPR051259">
    <property type="entry name" value="rRNA_Methyltransferase"/>
</dbReference>
<dbReference type="STRING" id="1365950.SAMN05428963_106239"/>
<evidence type="ECO:0000313" key="5">
    <source>
        <dbReference type="Proteomes" id="UP000190135"/>
    </source>
</evidence>
<protein>
    <submittedName>
        <fullName evidence="4">tRNA G18 (Ribose-2'-O)-methylase SpoU</fullName>
    </submittedName>
</protein>
<evidence type="ECO:0000256" key="2">
    <source>
        <dbReference type="ARBA" id="ARBA00022679"/>
    </source>
</evidence>
<dbReference type="GO" id="GO:0003723">
    <property type="term" value="F:RNA binding"/>
    <property type="evidence" value="ECO:0007669"/>
    <property type="project" value="InterPro"/>
</dbReference>
<dbReference type="InterPro" id="IPR029064">
    <property type="entry name" value="Ribosomal_eL30-like_sf"/>
</dbReference>
<keyword evidence="5" id="KW-1185">Reference proteome</keyword>
<dbReference type="InterPro" id="IPR001537">
    <property type="entry name" value="SpoU_MeTrfase"/>
</dbReference>
<dbReference type="CDD" id="cd18095">
    <property type="entry name" value="SpoU-like_rRNA-MTase"/>
    <property type="match status" value="1"/>
</dbReference>
<dbReference type="SUPFAM" id="SSF55315">
    <property type="entry name" value="L30e-like"/>
    <property type="match status" value="1"/>
</dbReference>
<evidence type="ECO:0000313" key="4">
    <source>
        <dbReference type="EMBL" id="SKA14190.1"/>
    </source>
</evidence>
<dbReference type="SUPFAM" id="SSF75217">
    <property type="entry name" value="alpha/beta knot"/>
    <property type="match status" value="1"/>
</dbReference>
<dbReference type="InterPro" id="IPR029028">
    <property type="entry name" value="Alpha/beta_knot_MTases"/>
</dbReference>
<dbReference type="PANTHER" id="PTHR43191">
    <property type="entry name" value="RRNA METHYLTRANSFERASE 3"/>
    <property type="match status" value="1"/>
</dbReference>
<dbReference type="GO" id="GO:0006396">
    <property type="term" value="P:RNA processing"/>
    <property type="evidence" value="ECO:0007669"/>
    <property type="project" value="InterPro"/>
</dbReference>
<dbReference type="PANTHER" id="PTHR43191:SF12">
    <property type="entry name" value="RRNA METHYLASE"/>
    <property type="match status" value="1"/>
</dbReference>
<dbReference type="GO" id="GO:0008173">
    <property type="term" value="F:RNA methyltransferase activity"/>
    <property type="evidence" value="ECO:0007669"/>
    <property type="project" value="InterPro"/>
</dbReference>
<keyword evidence="2" id="KW-0808">Transferase</keyword>
<accession>A0A1T4RDT6</accession>
<dbReference type="RefSeq" id="WP_078708465.1">
    <property type="nucleotide sequence ID" value="NZ_FUXL01000006.1"/>
</dbReference>
<dbReference type="OrthoDB" id="3190829at2"/>
<name>A0A1T4RDT6_9HYPH</name>
<dbReference type="Proteomes" id="UP000190135">
    <property type="component" value="Unassembled WGS sequence"/>
</dbReference>
<keyword evidence="1 4" id="KW-0489">Methyltransferase</keyword>
<dbReference type="AlphaFoldDB" id="A0A1T4RDT6"/>
<dbReference type="InterPro" id="IPR029026">
    <property type="entry name" value="tRNA_m1G_MTases_N"/>
</dbReference>
<dbReference type="Gene3D" id="3.40.1280.10">
    <property type="match status" value="1"/>
</dbReference>
<dbReference type="Pfam" id="PF00588">
    <property type="entry name" value="SpoU_methylase"/>
    <property type="match status" value="1"/>
</dbReference>
<evidence type="ECO:0000256" key="1">
    <source>
        <dbReference type="ARBA" id="ARBA00022603"/>
    </source>
</evidence>
<feature type="domain" description="tRNA/rRNA methyltransferase SpoU type" evidence="3">
    <location>
        <begin position="133"/>
        <end position="272"/>
    </location>
</feature>
<dbReference type="GO" id="GO:0032259">
    <property type="term" value="P:methylation"/>
    <property type="evidence" value="ECO:0007669"/>
    <property type="project" value="UniProtKB-KW"/>
</dbReference>
<proteinExistence type="predicted"/>
<reference evidence="4 5" key="1">
    <citation type="submission" date="2017-02" db="EMBL/GenBank/DDBJ databases">
        <authorList>
            <person name="Peterson S.W."/>
        </authorList>
    </citation>
    <scope>NUCLEOTIDE SEQUENCE [LARGE SCALE GENOMIC DNA]</scope>
    <source>
        <strain evidence="4 5">USBA 369</strain>
    </source>
</reference>
<evidence type="ECO:0000259" key="3">
    <source>
        <dbReference type="Pfam" id="PF00588"/>
    </source>
</evidence>
<sequence length="280" mass="30040">MNDSTGAATRTSPVIAIDNPEDERISVFRNVRERDVVGRNGFIAEGTVVLERLLASPHFRPTCLLILKNRLAGIEPLLHSVPADVPIYIADRSVMNLIAGFPVHRGVLAHGEPAGADPGIDVALASLAVRRKTVVCLIGLANHDNMGAVFRNAAAFEAGAVLIDRSCCDPFYRKAIRVSVGQVFHIPILRFETPAEMLAALMRHGFEVLALTPRGGEAVSGFVPNGATALVLGTEGEGLSPDILERTRTARIEISPQVDSLNVATAAALVLHHIFTRKQQ</sequence>